<evidence type="ECO:0000313" key="2">
    <source>
        <dbReference type="Proteomes" id="UP000267464"/>
    </source>
</evidence>
<gene>
    <name evidence="1" type="ORF">DZC73_14290</name>
</gene>
<dbReference type="Proteomes" id="UP000267464">
    <property type="component" value="Unassembled WGS sequence"/>
</dbReference>
<protein>
    <submittedName>
        <fullName evidence="1">DUF4304 domain-containing protein</fullName>
    </submittedName>
</protein>
<reference evidence="1 2" key="2">
    <citation type="submission" date="2018-12" db="EMBL/GenBank/DDBJ databases">
        <title>Rhizobacter gummiphilus sp. nov., a rubber-degrading bacterium isolated from the soil of a botanical garden in Japan.</title>
        <authorList>
            <person name="Shunsuke S.S."/>
        </authorList>
    </citation>
    <scope>NUCLEOTIDE SEQUENCE [LARGE SCALE GENOMIC DNA]</scope>
    <source>
        <strain evidence="1 2">S-16</strain>
    </source>
</reference>
<comment type="caution">
    <text evidence="1">The sequence shown here is derived from an EMBL/GenBank/DDBJ whole genome shotgun (WGS) entry which is preliminary data.</text>
</comment>
<organism evidence="1 2">
    <name type="scientific">Piscinibacter terrae</name>
    <dbReference type="NCBI Taxonomy" id="2496871"/>
    <lineage>
        <taxon>Bacteria</taxon>
        <taxon>Pseudomonadati</taxon>
        <taxon>Pseudomonadota</taxon>
        <taxon>Betaproteobacteria</taxon>
        <taxon>Burkholderiales</taxon>
        <taxon>Sphaerotilaceae</taxon>
        <taxon>Piscinibacter</taxon>
    </lineage>
</organism>
<dbReference type="Pfam" id="PF14137">
    <property type="entry name" value="DUF4304"/>
    <property type="match status" value="1"/>
</dbReference>
<accession>A0A3N7HRS9</accession>
<dbReference type="AlphaFoldDB" id="A0A3N7HRS9"/>
<proteinExistence type="predicted"/>
<sequence length="191" mass="21329">MPLVGDGPGPALPGHLEGAVSFISQTQDLRHAFDLMLRRLASEDLAPLGFRCSGHTLSRDRGDHVQHFQFQGSQGNQPDAACAWYLNCGIDLPGIPMSLRRRVAAAHPSWWGWAPHILWASRAEGLVPQLPDRWVIDHATDLDAMRSRLAEVLPAASHALDQRSRQLRRELWLFRLMAPLGRMLGPARDRT</sequence>
<evidence type="ECO:0000313" key="1">
    <source>
        <dbReference type="EMBL" id="RQP24453.1"/>
    </source>
</evidence>
<reference evidence="1 2" key="1">
    <citation type="submission" date="2018-08" db="EMBL/GenBank/DDBJ databases">
        <authorList>
            <person name="Khan S.A."/>
            <person name="Jeon C.O."/>
            <person name="Chun B.H."/>
            <person name="Jeong S.E."/>
        </authorList>
    </citation>
    <scope>NUCLEOTIDE SEQUENCE [LARGE SCALE GENOMIC DNA]</scope>
    <source>
        <strain evidence="1 2">S-16</strain>
    </source>
</reference>
<dbReference type="InterPro" id="IPR025412">
    <property type="entry name" value="DUF4304"/>
</dbReference>
<name>A0A3N7HRS9_9BURK</name>
<dbReference type="EMBL" id="QUSW01000003">
    <property type="protein sequence ID" value="RQP24453.1"/>
    <property type="molecule type" value="Genomic_DNA"/>
</dbReference>
<keyword evidence="2" id="KW-1185">Reference proteome</keyword>